<evidence type="ECO:0000256" key="3">
    <source>
        <dbReference type="PROSITE-ProRule" id="PRU00176"/>
    </source>
</evidence>
<dbReference type="Pfam" id="PF14327">
    <property type="entry name" value="CSTF2_hinge"/>
    <property type="match status" value="1"/>
</dbReference>
<dbReference type="GO" id="GO:0003729">
    <property type="term" value="F:mRNA binding"/>
    <property type="evidence" value="ECO:0007669"/>
    <property type="project" value="TreeGrafter"/>
</dbReference>
<dbReference type="InterPro" id="IPR026896">
    <property type="entry name" value="CSTF_C"/>
</dbReference>
<dbReference type="GO" id="GO:0005847">
    <property type="term" value="C:mRNA cleavage and polyadenylation specificity factor complex"/>
    <property type="evidence" value="ECO:0007669"/>
    <property type="project" value="TreeGrafter"/>
</dbReference>
<dbReference type="EMBL" id="MRVG01000004">
    <property type="protein sequence ID" value="PMB69808.1"/>
    <property type="molecule type" value="Genomic_DNA"/>
</dbReference>
<feature type="domain" description="RRM" evidence="5">
    <location>
        <begin position="8"/>
        <end position="86"/>
    </location>
</feature>
<dbReference type="Pfam" id="PF14304">
    <property type="entry name" value="CSTF_C"/>
    <property type="match status" value="1"/>
</dbReference>
<dbReference type="PANTHER" id="PTHR45735:SF2">
    <property type="entry name" value="CLEAVAGE STIMULATION FACTOR SUBUNIT 2"/>
    <property type="match status" value="1"/>
</dbReference>
<proteinExistence type="predicted"/>
<comment type="caution">
    <text evidence="6">The sequence shown here is derived from an EMBL/GenBank/DDBJ whole genome shotgun (WGS) entry which is preliminary data.</text>
</comment>
<evidence type="ECO:0000313" key="6">
    <source>
        <dbReference type="EMBL" id="PMB69808.1"/>
    </source>
</evidence>
<comment type="subcellular location">
    <subcellularLocation>
        <location evidence="1">Nucleus</location>
    </subcellularLocation>
</comment>
<feature type="region of interest" description="Disordered" evidence="4">
    <location>
        <begin position="92"/>
        <end position="125"/>
    </location>
</feature>
<feature type="compositionally biased region" description="Pro residues" evidence="4">
    <location>
        <begin position="113"/>
        <end position="123"/>
    </location>
</feature>
<dbReference type="InterPro" id="IPR038192">
    <property type="entry name" value="CSTF_C_sf"/>
</dbReference>
<evidence type="ECO:0000313" key="7">
    <source>
        <dbReference type="Proteomes" id="UP000235728"/>
    </source>
</evidence>
<dbReference type="OMA" id="NEYEIMG"/>
<evidence type="ECO:0000256" key="1">
    <source>
        <dbReference type="ARBA" id="ARBA00004123"/>
    </source>
</evidence>
<evidence type="ECO:0000259" key="5">
    <source>
        <dbReference type="PROSITE" id="PS50102"/>
    </source>
</evidence>
<dbReference type="Gene3D" id="3.30.70.330">
    <property type="match status" value="1"/>
</dbReference>
<evidence type="ECO:0000256" key="2">
    <source>
        <dbReference type="ARBA" id="ARBA00023242"/>
    </source>
</evidence>
<keyword evidence="2" id="KW-0539">Nucleus</keyword>
<dbReference type="PANTHER" id="PTHR45735">
    <property type="entry name" value="CLEAVAGE STIMULATION FACTOR SUBUNIT 2"/>
    <property type="match status" value="1"/>
</dbReference>
<dbReference type="Gene3D" id="1.25.40.630">
    <property type="match status" value="1"/>
</dbReference>
<dbReference type="GO" id="GO:0031124">
    <property type="term" value="P:mRNA 3'-end processing"/>
    <property type="evidence" value="ECO:0007669"/>
    <property type="project" value="InterPro"/>
</dbReference>
<dbReference type="InterPro" id="IPR035979">
    <property type="entry name" value="RBD_domain_sf"/>
</dbReference>
<dbReference type="InterPro" id="IPR025742">
    <property type="entry name" value="CSTF2_hinge"/>
</dbReference>
<organism evidence="6 7">
    <name type="scientific">Beauveria bassiana</name>
    <name type="common">White muscardine disease fungus</name>
    <name type="synonym">Tritirachium shiotae</name>
    <dbReference type="NCBI Taxonomy" id="176275"/>
    <lineage>
        <taxon>Eukaryota</taxon>
        <taxon>Fungi</taxon>
        <taxon>Dikarya</taxon>
        <taxon>Ascomycota</taxon>
        <taxon>Pezizomycotina</taxon>
        <taxon>Sordariomycetes</taxon>
        <taxon>Hypocreomycetidae</taxon>
        <taxon>Hypocreales</taxon>
        <taxon>Cordycipitaceae</taxon>
        <taxon>Beauveria</taxon>
    </lineage>
</organism>
<keyword evidence="3" id="KW-0694">RNA-binding</keyword>
<dbReference type="SMART" id="SM00360">
    <property type="entry name" value="RRM"/>
    <property type="match status" value="1"/>
</dbReference>
<gene>
    <name evidence="6" type="primary">Cstf2</name>
    <name evidence="6" type="ORF">BM221_004455</name>
</gene>
<dbReference type="InterPro" id="IPR012677">
    <property type="entry name" value="Nucleotide-bd_a/b_plait_sf"/>
</dbReference>
<dbReference type="Pfam" id="PF00076">
    <property type="entry name" value="RRM_1"/>
    <property type="match status" value="1"/>
</dbReference>
<dbReference type="InterPro" id="IPR000504">
    <property type="entry name" value="RRM_dom"/>
</dbReference>
<dbReference type="SUPFAM" id="SSF54928">
    <property type="entry name" value="RNA-binding domain, RBD"/>
    <property type="match status" value="1"/>
</dbReference>
<dbReference type="AlphaFoldDB" id="A0A2N6NRD1"/>
<accession>A0A2N6NRD1</accession>
<evidence type="ECO:0000256" key="4">
    <source>
        <dbReference type="SAM" id="MobiDB-lite"/>
    </source>
</evidence>
<reference evidence="6 7" key="1">
    <citation type="journal article" date="2016" name="Appl. Microbiol. Biotechnol.">
        <title>Characterization of T-DNA insertion mutants with decreased virulence in the entomopathogenic fungus Beauveria bassiana JEF-007.</title>
        <authorList>
            <person name="Kim S."/>
            <person name="Lee S.J."/>
            <person name="Nai Y.S."/>
            <person name="Yu J.S."/>
            <person name="Lee M.R."/>
            <person name="Yang Y.T."/>
            <person name="Kim J.S."/>
        </authorList>
    </citation>
    <scope>NUCLEOTIDE SEQUENCE [LARGE SCALE GENOMIC DNA]</scope>
    <source>
        <strain evidence="6 7">JEF-007</strain>
    </source>
</reference>
<name>A0A2N6NRD1_BEABA</name>
<dbReference type="CDD" id="cd12398">
    <property type="entry name" value="RRM_CSTF2_RNA15_like"/>
    <property type="match status" value="1"/>
</dbReference>
<dbReference type="Gene3D" id="1.10.20.70">
    <property type="entry name" value="Transcription termination and cleavage factor, C-terminal domain"/>
    <property type="match status" value="1"/>
</dbReference>
<dbReference type="PROSITE" id="PS50102">
    <property type="entry name" value="RRM"/>
    <property type="match status" value="1"/>
</dbReference>
<protein>
    <submittedName>
        <fullName evidence="6">Cleavage stimulation factor subunit 2</fullName>
    </submittedName>
</protein>
<dbReference type="Proteomes" id="UP000235728">
    <property type="component" value="Unassembled WGS sequence"/>
</dbReference>
<sequence length="289" mass="30726">MSTRPPSRVVFVGNIPYGLSEEQITDIFSDAGKVERFRLVYDAETGRPKGFGFAEYPDTDSASSAVRNLNDHEIMGRKLRVDFSHEQKVADDDYTPNATTTLNGASHMAQPPSSLPPLPPGKDIPPGLTCTDAISRTLNTLPPAQLLDILTQMKALASSDPQRAAELLQQAPQLSYAVFQALLLMGLVSPEAIQSVVEPGTAPSAPPVQQPPVGYGAVPGYPQVAATNTPPVGGAGMPFPAPAAAAGQDTEGLMRALMELPQAQIDMLPESERQQVMALRSAFVGQARR</sequence>